<keyword evidence="8" id="KW-0560">Oxidoreductase</keyword>
<dbReference type="OrthoDB" id="1470350at2759"/>
<evidence type="ECO:0000256" key="8">
    <source>
        <dbReference type="RuleBase" id="RU000461"/>
    </source>
</evidence>
<protein>
    <submittedName>
        <fullName evidence="9">Cytochrome P450</fullName>
    </submittedName>
</protein>
<evidence type="ECO:0000256" key="5">
    <source>
        <dbReference type="ARBA" id="ARBA00023004"/>
    </source>
</evidence>
<evidence type="ECO:0000256" key="7">
    <source>
        <dbReference type="PIRSR" id="PIRSR602403-1"/>
    </source>
</evidence>
<dbReference type="GeneID" id="55973039"/>
<dbReference type="Pfam" id="PF00067">
    <property type="entry name" value="p450"/>
    <property type="match status" value="1"/>
</dbReference>
<comment type="cofactor">
    <cofactor evidence="1 7">
        <name>heme</name>
        <dbReference type="ChEBI" id="CHEBI:30413"/>
    </cofactor>
</comment>
<evidence type="ECO:0000313" key="10">
    <source>
        <dbReference type="Proteomes" id="UP000749293"/>
    </source>
</evidence>
<sequence length="446" mass="49768">MLITSPLFLAVTALLAVTIFLVRRLSSPLWKLPGPTISRFTSLELRWNEIKANRTMYIHSLHLRFGPVVRVSPHEVSFTSWPALKEIYTSGGSGYDKSEFYNLFTVFGRRTMFSTLVKADHTKRKRLLADRYANTNIMRGPAIAGIQERSSIFLHRCTSAGTRAHDVFVNRLISYYSPRLYNLVSGIIYLFAKSRDISLASTYVTQTSQATDPATFTLMGRLMGEKGGSLDSTTAAAECLDHMVAGIDTTGDGLCFLMWELSQPRNASIQRRLCEELRTAPSDVPLDQLPFLDAVVNEGLRCFPPIPMSLPRVVPGPGGRAIDGLWLPQGTVVSCQSYSVHRLNQDAFPEPQRFNPDRWLAADGDTERRRLMFSFSNGGRGCVGKHLALAEMKTLLSDVYSSYSTTPHVSMTEDDMIMSDQLISSQPKGRRCLLHFNKLDPLQATA</sequence>
<keyword evidence="6 8" id="KW-0503">Monooxygenase</keyword>
<keyword evidence="5 7" id="KW-0408">Iron</keyword>
<dbReference type="PROSITE" id="PS00086">
    <property type="entry name" value="CYTOCHROME_P450"/>
    <property type="match status" value="1"/>
</dbReference>
<dbReference type="InterPro" id="IPR050121">
    <property type="entry name" value="Cytochrome_P450_monoxygenase"/>
</dbReference>
<dbReference type="PRINTS" id="PR00385">
    <property type="entry name" value="P450"/>
</dbReference>
<dbReference type="InterPro" id="IPR017972">
    <property type="entry name" value="Cyt_P450_CS"/>
</dbReference>
<name>A0A9P4YX02_9HYPO</name>
<dbReference type="Proteomes" id="UP000749293">
    <property type="component" value="Unassembled WGS sequence"/>
</dbReference>
<dbReference type="PANTHER" id="PTHR24305">
    <property type="entry name" value="CYTOCHROME P450"/>
    <property type="match status" value="1"/>
</dbReference>
<dbReference type="EMBL" id="JAANYQ010000007">
    <property type="protein sequence ID" value="KAF4123266.1"/>
    <property type="molecule type" value="Genomic_DNA"/>
</dbReference>
<dbReference type="GO" id="GO:0005506">
    <property type="term" value="F:iron ion binding"/>
    <property type="evidence" value="ECO:0007669"/>
    <property type="project" value="InterPro"/>
</dbReference>
<comment type="caution">
    <text evidence="9">The sequence shown here is derived from an EMBL/GenBank/DDBJ whole genome shotgun (WGS) entry which is preliminary data.</text>
</comment>
<keyword evidence="10" id="KW-1185">Reference proteome</keyword>
<dbReference type="InterPro" id="IPR036396">
    <property type="entry name" value="Cyt_P450_sf"/>
</dbReference>
<dbReference type="InterPro" id="IPR002403">
    <property type="entry name" value="Cyt_P450_E_grp-IV"/>
</dbReference>
<accession>A0A9P4YX02</accession>
<dbReference type="GO" id="GO:0004497">
    <property type="term" value="F:monooxygenase activity"/>
    <property type="evidence" value="ECO:0007669"/>
    <property type="project" value="UniProtKB-KW"/>
</dbReference>
<dbReference type="InterPro" id="IPR001128">
    <property type="entry name" value="Cyt_P450"/>
</dbReference>
<dbReference type="GO" id="GO:0020037">
    <property type="term" value="F:heme binding"/>
    <property type="evidence" value="ECO:0007669"/>
    <property type="project" value="InterPro"/>
</dbReference>
<keyword evidence="4 7" id="KW-0479">Metal-binding</keyword>
<keyword evidence="3 7" id="KW-0349">Heme</keyword>
<organism evidence="9 10">
    <name type="scientific">Geosmithia morbida</name>
    <dbReference type="NCBI Taxonomy" id="1094350"/>
    <lineage>
        <taxon>Eukaryota</taxon>
        <taxon>Fungi</taxon>
        <taxon>Dikarya</taxon>
        <taxon>Ascomycota</taxon>
        <taxon>Pezizomycotina</taxon>
        <taxon>Sordariomycetes</taxon>
        <taxon>Hypocreomycetidae</taxon>
        <taxon>Hypocreales</taxon>
        <taxon>Bionectriaceae</taxon>
        <taxon>Geosmithia</taxon>
    </lineage>
</organism>
<dbReference type="AlphaFoldDB" id="A0A9P4YX02"/>
<feature type="binding site" description="axial binding residue" evidence="7">
    <location>
        <position position="382"/>
    </location>
    <ligand>
        <name>heme</name>
        <dbReference type="ChEBI" id="CHEBI:30413"/>
    </ligand>
    <ligandPart>
        <name>Fe</name>
        <dbReference type="ChEBI" id="CHEBI:18248"/>
    </ligandPart>
</feature>
<evidence type="ECO:0000256" key="4">
    <source>
        <dbReference type="ARBA" id="ARBA00022723"/>
    </source>
</evidence>
<dbReference type="GO" id="GO:0016705">
    <property type="term" value="F:oxidoreductase activity, acting on paired donors, with incorporation or reduction of molecular oxygen"/>
    <property type="evidence" value="ECO:0007669"/>
    <property type="project" value="InterPro"/>
</dbReference>
<evidence type="ECO:0000313" key="9">
    <source>
        <dbReference type="EMBL" id="KAF4123266.1"/>
    </source>
</evidence>
<dbReference type="PANTHER" id="PTHR24305:SF164">
    <property type="entry name" value="P450, PUTATIVE (EUROFUNG)-RELATED"/>
    <property type="match status" value="1"/>
</dbReference>
<dbReference type="SUPFAM" id="SSF48264">
    <property type="entry name" value="Cytochrome P450"/>
    <property type="match status" value="1"/>
</dbReference>
<evidence type="ECO:0000256" key="1">
    <source>
        <dbReference type="ARBA" id="ARBA00001971"/>
    </source>
</evidence>
<evidence type="ECO:0000256" key="6">
    <source>
        <dbReference type="ARBA" id="ARBA00023033"/>
    </source>
</evidence>
<evidence type="ECO:0000256" key="3">
    <source>
        <dbReference type="ARBA" id="ARBA00022617"/>
    </source>
</evidence>
<gene>
    <name evidence="9" type="ORF">GMORB2_6816</name>
</gene>
<dbReference type="RefSeq" id="XP_035321918.1">
    <property type="nucleotide sequence ID" value="XM_035468784.1"/>
</dbReference>
<reference evidence="9" key="1">
    <citation type="submission" date="2020-03" db="EMBL/GenBank/DDBJ databases">
        <title>Site-based positive gene gene selection in Geosmithia morbida across the United States reveals a broad range of putative effectors and factors for local host and environmental adapation.</title>
        <authorList>
            <person name="Onufrak A."/>
            <person name="Murdoch R.W."/>
            <person name="Gazis R."/>
            <person name="Huff M."/>
            <person name="Staton M."/>
            <person name="Klingeman W."/>
            <person name="Hadziabdic D."/>
        </authorList>
    </citation>
    <scope>NUCLEOTIDE SEQUENCE</scope>
    <source>
        <strain evidence="9">1262</strain>
    </source>
</reference>
<evidence type="ECO:0000256" key="2">
    <source>
        <dbReference type="ARBA" id="ARBA00010617"/>
    </source>
</evidence>
<dbReference type="PRINTS" id="PR00465">
    <property type="entry name" value="EP450IV"/>
</dbReference>
<comment type="similarity">
    <text evidence="2 8">Belongs to the cytochrome P450 family.</text>
</comment>
<dbReference type="Gene3D" id="1.10.630.10">
    <property type="entry name" value="Cytochrome P450"/>
    <property type="match status" value="2"/>
</dbReference>
<proteinExistence type="inferred from homology"/>